<name>A0AAU2JI43_9ACTN</name>
<evidence type="ECO:0000313" key="2">
    <source>
        <dbReference type="EMBL" id="WTU72385.1"/>
    </source>
</evidence>
<gene>
    <name evidence="2" type="ORF">OG327_03005</name>
</gene>
<evidence type="ECO:0000259" key="1">
    <source>
        <dbReference type="Pfam" id="PF12770"/>
    </source>
</evidence>
<reference evidence="2" key="1">
    <citation type="submission" date="2022-10" db="EMBL/GenBank/DDBJ databases">
        <title>The complete genomes of actinobacterial strains from the NBC collection.</title>
        <authorList>
            <person name="Joergensen T.S."/>
            <person name="Alvarez Arevalo M."/>
            <person name="Sterndorff E.B."/>
            <person name="Faurdal D."/>
            <person name="Vuksanovic O."/>
            <person name="Mourched A.-S."/>
            <person name="Charusanti P."/>
            <person name="Shaw S."/>
            <person name="Blin K."/>
            <person name="Weber T."/>
        </authorList>
    </citation>
    <scope>NUCLEOTIDE SEQUENCE</scope>
    <source>
        <strain evidence="2">NBC_00049</strain>
    </source>
</reference>
<accession>A0AAU2JI43</accession>
<sequence length="1120" mass="122619">MRRGSRERLRRYEDIQAQPTELHDRRWRAVRLAGAAAPLLIVVWSGRPDLGSNSDVLRLVLAALILVRAGIGERRMRAISRAVRRRRCRTEAMLLAMGTGLATLLPPGRAAPSPGEVVVCAVSAAAVTVLGCLCEFRTWPQVRGVSSPWVRCSGRLRTWFCYGWTPTLVAVVQPDAGVLLPAATAMTVLEIGFALVALRTGDWALRADASVALLTTRIARDRFPLGLHAIARERWWETTARPPHQPDLALWELWLRHRELLSSRKGYDLVPIPWRPVSAVPTSEGEPWISAAEASAESLRWLCHQRIGLDSTRHRELTTTARIVTAMTAMVRAEACCSSGEFDYALRNRRYAAELYAAAGLDGNAAAARCLAADVLVFDLQRPDEARQELEQLEQVATRSNPPVAVACLALVLKAAAGDGAAGRAAARMMPLDLRCAKGLFDELPTWLPFGSHHHQEIAFVRLVEQRFAGIADTIGPSLPAQARARSMHSTFLDRYEMPAAHDLRQALQRAREYQESGSPAARDIAAGVAAAARSIGDLPNEAQAHRLLARLAEAERRWADLETALLTVVDLVERLRERVSDGDTRIDLDLTPACAQLIELIVDGRASRLTPAEAVELAERSRSRLLLEVFGFSASAELPLQLSKLRDRERGMEQGRVREGVLPRPGRPAFAHPDIHPAHQRRYRAAREAVWAELEASGPLGAAYVRHRRGAPATFGELRAVLPPGVVLCELVRCGSRMLVLVVRADRPAPSVFAVPLNEDPDLLPLPAPDGPAHWGEPLQPLLRAVTEHSAPGETLWLVPDGPLHGLPLHAVEVDGAPLGERNPLCVTPSASLLRQRLGRERESGVRRALIMADPDGDLPHARAEAHLIGALLPHAEVHTGSSATRRRLLERLGSEPYDVLHLACHYGFDRTQPAGSAVRLAEGRLTVEDFLSVRLDASLVVVSGCETGGQQYRKGNELIGLTRALLHAGARAVIVSQWAVNDVSTALLMAGFYRELGRGRPVAAALSAARSEVRAMSFREAVEQCERLRNLSANRPIAVRLGHDLAQLRLRAGDTAGALTEIDGLLPGTGRGTEERRALTDLKRQVRFQHGRLRADYSLPAFASPFFWAPFTLVGDWR</sequence>
<protein>
    <submittedName>
        <fullName evidence="2">CHAT domain-containing protein</fullName>
    </submittedName>
</protein>
<dbReference type="PANTHER" id="PTHR10098">
    <property type="entry name" value="RAPSYN-RELATED"/>
    <property type="match status" value="1"/>
</dbReference>
<dbReference type="InterPro" id="IPR024983">
    <property type="entry name" value="CHAT_dom"/>
</dbReference>
<dbReference type="Pfam" id="PF12770">
    <property type="entry name" value="CHAT"/>
    <property type="match status" value="1"/>
</dbReference>
<dbReference type="AlphaFoldDB" id="A0AAU2JI43"/>
<organism evidence="2">
    <name type="scientific">Streptomyces sp. NBC_00049</name>
    <dbReference type="NCBI Taxonomy" id="2903617"/>
    <lineage>
        <taxon>Bacteria</taxon>
        <taxon>Bacillati</taxon>
        <taxon>Actinomycetota</taxon>
        <taxon>Actinomycetes</taxon>
        <taxon>Kitasatosporales</taxon>
        <taxon>Streptomycetaceae</taxon>
        <taxon>Streptomyces</taxon>
    </lineage>
</organism>
<dbReference type="EMBL" id="CP108264">
    <property type="protein sequence ID" value="WTU72385.1"/>
    <property type="molecule type" value="Genomic_DNA"/>
</dbReference>
<dbReference type="PANTHER" id="PTHR10098:SF108">
    <property type="entry name" value="TETRATRICOPEPTIDE REPEAT PROTEIN 28"/>
    <property type="match status" value="1"/>
</dbReference>
<feature type="domain" description="CHAT" evidence="1">
    <location>
        <begin position="780"/>
        <end position="1118"/>
    </location>
</feature>
<proteinExistence type="predicted"/>